<dbReference type="GO" id="GO:0009099">
    <property type="term" value="P:L-valine biosynthetic process"/>
    <property type="evidence" value="ECO:0007669"/>
    <property type="project" value="UniProtKB-UniPathway"/>
</dbReference>
<dbReference type="InterPro" id="IPR029035">
    <property type="entry name" value="DHS-like_NAD/FAD-binding_dom"/>
</dbReference>
<comment type="pathway">
    <text evidence="2">Amino-acid biosynthesis; L-valine biosynthesis; L-valine from pyruvate: step 1/4.</text>
</comment>
<gene>
    <name evidence="16" type="ORF">B5M45_01085</name>
</gene>
<evidence type="ECO:0000256" key="5">
    <source>
        <dbReference type="ARBA" id="ARBA00022605"/>
    </source>
</evidence>
<evidence type="ECO:0000256" key="7">
    <source>
        <dbReference type="ARBA" id="ARBA00022827"/>
    </source>
</evidence>
<evidence type="ECO:0000256" key="1">
    <source>
        <dbReference type="ARBA" id="ARBA00004974"/>
    </source>
</evidence>
<dbReference type="CDD" id="cd07035">
    <property type="entry name" value="TPP_PYR_POX_like"/>
    <property type="match status" value="1"/>
</dbReference>
<evidence type="ECO:0000256" key="12">
    <source>
        <dbReference type="SAM" id="MobiDB-lite"/>
    </source>
</evidence>
<dbReference type="PANTHER" id="PTHR18968">
    <property type="entry name" value="THIAMINE PYROPHOSPHATE ENZYMES"/>
    <property type="match status" value="1"/>
</dbReference>
<dbReference type="InterPro" id="IPR045229">
    <property type="entry name" value="TPP_enz"/>
</dbReference>
<dbReference type="NCBIfam" id="NF005485">
    <property type="entry name" value="PRK07092.1"/>
    <property type="match status" value="1"/>
</dbReference>
<proteinExistence type="inferred from homology"/>
<name>A0A1X0YHQ3_MYCSI</name>
<comment type="pathway">
    <text evidence="1">Amino-acid biosynthesis; L-isoleucine biosynthesis; L-isoleucine from 2-oxobutanoate: step 1/4.</text>
</comment>
<dbReference type="InterPro" id="IPR012000">
    <property type="entry name" value="Thiamin_PyroP_enz_cen_dom"/>
</dbReference>
<dbReference type="PANTHER" id="PTHR18968:SF133">
    <property type="entry name" value="BENZOYLFORMATE DECARBOXYLASE"/>
    <property type="match status" value="1"/>
</dbReference>
<dbReference type="EC" id="2.2.1.6" evidence="4"/>
<dbReference type="UniPathway" id="UPA00049">
    <property type="reaction ID" value="UER00059"/>
</dbReference>
<evidence type="ECO:0000256" key="4">
    <source>
        <dbReference type="ARBA" id="ARBA00013145"/>
    </source>
</evidence>
<dbReference type="Gene3D" id="3.40.50.970">
    <property type="match status" value="2"/>
</dbReference>
<feature type="domain" description="Thiamine pyrophosphate enzyme N-terminal TPP-binding" evidence="15">
    <location>
        <begin position="74"/>
        <end position="178"/>
    </location>
</feature>
<dbReference type="GO" id="GO:0050660">
    <property type="term" value="F:flavin adenine dinucleotide binding"/>
    <property type="evidence" value="ECO:0007669"/>
    <property type="project" value="TreeGrafter"/>
</dbReference>
<dbReference type="SUPFAM" id="SSF52467">
    <property type="entry name" value="DHS-like NAD/FAD-binding domain"/>
    <property type="match status" value="1"/>
</dbReference>
<dbReference type="InterPro" id="IPR012001">
    <property type="entry name" value="Thiamin_PyroP_enz_TPP-bd_dom"/>
</dbReference>
<accession>A0A1X0YHQ3</accession>
<evidence type="ECO:0000256" key="3">
    <source>
        <dbReference type="ARBA" id="ARBA00007812"/>
    </source>
</evidence>
<dbReference type="Gene3D" id="3.40.50.1220">
    <property type="entry name" value="TPP-binding domain"/>
    <property type="match status" value="1"/>
</dbReference>
<comment type="catalytic activity">
    <reaction evidence="10">
        <text>2 pyruvate + H(+) = (2S)-2-acetolactate + CO2</text>
        <dbReference type="Rhea" id="RHEA:25249"/>
        <dbReference type="ChEBI" id="CHEBI:15361"/>
        <dbReference type="ChEBI" id="CHEBI:15378"/>
        <dbReference type="ChEBI" id="CHEBI:16526"/>
        <dbReference type="ChEBI" id="CHEBI:58476"/>
        <dbReference type="EC" id="2.2.1.6"/>
    </reaction>
</comment>
<dbReference type="GO" id="GO:0000287">
    <property type="term" value="F:magnesium ion binding"/>
    <property type="evidence" value="ECO:0007669"/>
    <property type="project" value="InterPro"/>
</dbReference>
<keyword evidence="8 11" id="KW-0786">Thiamine pyrophosphate</keyword>
<evidence type="ECO:0000256" key="11">
    <source>
        <dbReference type="RuleBase" id="RU362132"/>
    </source>
</evidence>
<keyword evidence="7" id="KW-0274">FAD</keyword>
<evidence type="ECO:0000256" key="6">
    <source>
        <dbReference type="ARBA" id="ARBA00022630"/>
    </source>
</evidence>
<dbReference type="CDD" id="cd02002">
    <property type="entry name" value="TPP_BFDC"/>
    <property type="match status" value="1"/>
</dbReference>
<dbReference type="EMBL" id="MZZM01000001">
    <property type="protein sequence ID" value="ORJ64879.1"/>
    <property type="molecule type" value="Genomic_DNA"/>
</dbReference>
<dbReference type="Proteomes" id="UP000193040">
    <property type="component" value="Unassembled WGS sequence"/>
</dbReference>
<dbReference type="AlphaFoldDB" id="A0A1X0YHQ3"/>
<dbReference type="SUPFAM" id="SSF52518">
    <property type="entry name" value="Thiamin diphosphate-binding fold (THDP-binding)"/>
    <property type="match status" value="2"/>
</dbReference>
<reference evidence="16 17" key="1">
    <citation type="submission" date="2017-03" db="EMBL/GenBank/DDBJ databases">
        <title>Genomic insights into Mycobacterium simiae human colonization.</title>
        <authorList>
            <person name="Steffani J.L."/>
            <person name="Brunck M.E."/>
            <person name="Cruz E."/>
            <person name="Montiel R."/>
            <person name="Barona F."/>
        </authorList>
    </citation>
    <scope>NUCLEOTIDE SEQUENCE [LARGE SCALE GENOMIC DNA]</scope>
    <source>
        <strain evidence="16 17">MsiGto</strain>
    </source>
</reference>
<dbReference type="Pfam" id="PF02775">
    <property type="entry name" value="TPP_enzyme_C"/>
    <property type="match status" value="1"/>
</dbReference>
<dbReference type="GO" id="GO:0003984">
    <property type="term" value="F:acetolactate synthase activity"/>
    <property type="evidence" value="ECO:0007669"/>
    <property type="project" value="UniProtKB-EC"/>
</dbReference>
<keyword evidence="17" id="KW-1185">Reference proteome</keyword>
<evidence type="ECO:0000256" key="9">
    <source>
        <dbReference type="ARBA" id="ARBA00023304"/>
    </source>
</evidence>
<dbReference type="GO" id="GO:0009097">
    <property type="term" value="P:isoleucine biosynthetic process"/>
    <property type="evidence" value="ECO:0007669"/>
    <property type="project" value="UniProtKB-UniPathway"/>
</dbReference>
<keyword evidence="5" id="KW-0028">Amino-acid biosynthesis</keyword>
<evidence type="ECO:0000313" key="16">
    <source>
        <dbReference type="EMBL" id="ORJ64879.1"/>
    </source>
</evidence>
<evidence type="ECO:0000259" key="13">
    <source>
        <dbReference type="Pfam" id="PF00205"/>
    </source>
</evidence>
<organism evidence="16 17">
    <name type="scientific">Mycobacterium simiae</name>
    <name type="common">Mycobacterium habana</name>
    <dbReference type="NCBI Taxonomy" id="1784"/>
    <lineage>
        <taxon>Bacteria</taxon>
        <taxon>Bacillati</taxon>
        <taxon>Actinomycetota</taxon>
        <taxon>Actinomycetes</taxon>
        <taxon>Mycobacteriales</taxon>
        <taxon>Mycobacteriaceae</taxon>
        <taxon>Mycobacterium</taxon>
        <taxon>Mycobacterium simiae complex</taxon>
    </lineage>
</organism>
<dbReference type="UniPathway" id="UPA00047">
    <property type="reaction ID" value="UER00055"/>
</dbReference>
<feature type="domain" description="Thiamine pyrophosphate enzyme TPP-binding" evidence="14">
    <location>
        <begin position="451"/>
        <end position="596"/>
    </location>
</feature>
<sequence>MTLNGCISVAAKPSAPSRPPLSNSALTSQNAVNTDEVSVRNSTTRAGGALTQVRTSLRKHHRADSTTPEATMTTVRNAILDLLRSHNLTTWFGNPGSSELALLQDFPDDFRYLLGLQEMVPVGMADAYAQITRRPALVNLHTAPGMGNAQGQLYNAFVNKTPLIVTAGNQRRTMQNQYCLLTNAEPTTVPKPFVKWAGEPAVASEAPAVLARAIHIATSPPMGPVFVSLPMDDMPVELHDDQAVDVAVLRDRSVTHAAGFPPNLAQQICARLAAATSPALIVGGDVERYGAWDAVIGLAERTQSAVWTAPLTGWSGFPEDHALYQGILPPGAGWISHLLADHDLLLVIGAPVFRYYPLVPGRYLPDGASLIHITNDPDEAARAPVGDAIVADVASAARALLAAAKASQRSAPPPRAQIPQLEAAEVPLKPEALWTAVGQAAPPETLWVSEAGSNEVAITRSIRPGRPLSHLSAAGGGLGWGLPASVGAQLAAADRPVVALMGDGSMHYAITALWTAAQYQIPVTIVVASNAEYGVVKEFGVWEKTPNVPGLDLPGLNVVATAASYGVDAHEARCTDEVVELVKSGIADRGRPTLINARTTPVET</sequence>
<dbReference type="InterPro" id="IPR011766">
    <property type="entry name" value="TPP_enzyme_TPP-bd"/>
</dbReference>
<dbReference type="STRING" id="1784.VC42_03585"/>
<feature type="domain" description="Thiamine pyrophosphate enzyme central" evidence="13">
    <location>
        <begin position="266"/>
        <end position="400"/>
    </location>
</feature>
<feature type="region of interest" description="Disordered" evidence="12">
    <location>
        <begin position="1"/>
        <end position="42"/>
    </location>
</feature>
<feature type="compositionally biased region" description="Polar residues" evidence="12">
    <location>
        <begin position="20"/>
        <end position="42"/>
    </location>
</feature>
<dbReference type="Pfam" id="PF00205">
    <property type="entry name" value="TPP_enzyme_M"/>
    <property type="match status" value="1"/>
</dbReference>
<protein>
    <recommendedName>
        <fullName evidence="4">acetolactate synthase</fullName>
        <ecNumber evidence="4">2.2.1.6</ecNumber>
    </recommendedName>
</protein>
<evidence type="ECO:0000259" key="15">
    <source>
        <dbReference type="Pfam" id="PF02776"/>
    </source>
</evidence>
<dbReference type="InterPro" id="IPR029061">
    <property type="entry name" value="THDP-binding"/>
</dbReference>
<keyword evidence="9" id="KW-0100">Branched-chain amino acid biosynthesis</keyword>
<keyword evidence="6" id="KW-0285">Flavoprotein</keyword>
<comment type="similarity">
    <text evidence="3 11">Belongs to the TPP enzyme family.</text>
</comment>
<dbReference type="GO" id="GO:0030976">
    <property type="term" value="F:thiamine pyrophosphate binding"/>
    <property type="evidence" value="ECO:0007669"/>
    <property type="project" value="InterPro"/>
</dbReference>
<evidence type="ECO:0000259" key="14">
    <source>
        <dbReference type="Pfam" id="PF02775"/>
    </source>
</evidence>
<evidence type="ECO:0000256" key="2">
    <source>
        <dbReference type="ARBA" id="ARBA00005025"/>
    </source>
</evidence>
<evidence type="ECO:0000256" key="10">
    <source>
        <dbReference type="ARBA" id="ARBA00048670"/>
    </source>
</evidence>
<comment type="caution">
    <text evidence="16">The sequence shown here is derived from an EMBL/GenBank/DDBJ whole genome shotgun (WGS) entry which is preliminary data.</text>
</comment>
<evidence type="ECO:0000313" key="17">
    <source>
        <dbReference type="Proteomes" id="UP000193040"/>
    </source>
</evidence>
<evidence type="ECO:0000256" key="8">
    <source>
        <dbReference type="ARBA" id="ARBA00023052"/>
    </source>
</evidence>
<dbReference type="Pfam" id="PF02776">
    <property type="entry name" value="TPP_enzyme_N"/>
    <property type="match status" value="1"/>
</dbReference>